<protein>
    <recommendedName>
        <fullName evidence="3">PD-(D/E)XK nuclease superfamily protein</fullName>
    </recommendedName>
</protein>
<reference evidence="1 2" key="1">
    <citation type="submission" date="2016-07" db="EMBL/GenBank/DDBJ databases">
        <authorList>
            <person name="Jeong J.-J."/>
            <person name="Kim D.W."/>
            <person name="Sang M.K."/>
            <person name="Choi I.-G."/>
            <person name="Kim K.D."/>
        </authorList>
    </citation>
    <scope>NUCLEOTIDE SEQUENCE [LARGE SCALE GENOMIC DNA]</scope>
    <source>
        <strain evidence="1 2">UTM-3</strain>
    </source>
</reference>
<evidence type="ECO:0000313" key="1">
    <source>
        <dbReference type="EMBL" id="OCA77452.1"/>
    </source>
</evidence>
<evidence type="ECO:0008006" key="3">
    <source>
        <dbReference type="Google" id="ProtNLM"/>
    </source>
</evidence>
<sequence length="421" mass="49208">MEKIIQLSSIDHLLKSVSVLSKKHEDIAKITGENFNLFSIMNMETNERYTHSAIIGELLNPKGSHGQGSVFLKLFFDEVESLKSIQEFNFENAKITSEKYLGIVDIERKTGGFIDLILEDDKHTIIIENKIYAPDQAAQLERYKNHYKSSVLLYLNLFGDEPSNESKGILKIDEDFHLITYKNHIKNWLEKCHKETTDQPVLRESIKQYLHLVKKLTNQTINNDMSKEIKNILLKDLKSAKEIVDNFNEAKAIILNTIRKELKKELVKIYEEKYFFFENTPKAEEKNSHIWFSLKEFKENDKQITCFGIEPFSGYGNNQNELFIGILDFENINQTLFKEYIPELKFHGWWRGVETIGDFKSYSINFSDIDFLQLLHDNPPILHELIQFIVNKTYEYVQIHEQSLSLILSKGKKPQNIISEV</sequence>
<dbReference type="EMBL" id="MAYH01000001">
    <property type="protein sequence ID" value="OCA77452.1"/>
    <property type="molecule type" value="Genomic_DNA"/>
</dbReference>
<evidence type="ECO:0000313" key="2">
    <source>
        <dbReference type="Proteomes" id="UP000092651"/>
    </source>
</evidence>
<name>A0A1B9A0W6_9FLAO</name>
<gene>
    <name evidence="1" type="ORF">BBI01_03075</name>
</gene>
<dbReference type="Pfam" id="PF14281">
    <property type="entry name" value="PDDEXK_4"/>
    <property type="match status" value="1"/>
</dbReference>
<dbReference type="Proteomes" id="UP000092651">
    <property type="component" value="Unassembled WGS sequence"/>
</dbReference>
<dbReference type="OrthoDB" id="6346224at2"/>
<keyword evidence="2" id="KW-1185">Reference proteome</keyword>
<proteinExistence type="predicted"/>
<dbReference type="AlphaFoldDB" id="A0A1B9A0W6"/>
<dbReference type="RefSeq" id="WP_065393202.1">
    <property type="nucleotide sequence ID" value="NZ_MAYH01000001.1"/>
</dbReference>
<comment type="caution">
    <text evidence="1">The sequence shown here is derived from an EMBL/GenBank/DDBJ whole genome shotgun (WGS) entry which is preliminary data.</text>
</comment>
<organism evidence="1 2">
    <name type="scientific">Chryseobacterium artocarpi</name>
    <dbReference type="NCBI Taxonomy" id="1414727"/>
    <lineage>
        <taxon>Bacteria</taxon>
        <taxon>Pseudomonadati</taxon>
        <taxon>Bacteroidota</taxon>
        <taxon>Flavobacteriia</taxon>
        <taxon>Flavobacteriales</taxon>
        <taxon>Weeksellaceae</taxon>
        <taxon>Chryseobacterium group</taxon>
        <taxon>Chryseobacterium</taxon>
    </lineage>
</organism>
<dbReference type="InterPro" id="IPR029470">
    <property type="entry name" value="PDDEXK_4"/>
</dbReference>
<accession>A0A1B9A0W6</accession>